<reference evidence="2" key="2">
    <citation type="submission" date="2023-06" db="EMBL/GenBank/DDBJ databases">
        <authorList>
            <consortium name="Lawrence Berkeley National Laboratory"/>
            <person name="Haridas S."/>
            <person name="Hensen N."/>
            <person name="Bonometti L."/>
            <person name="Westerberg I."/>
            <person name="Brannstrom I.O."/>
            <person name="Guillou S."/>
            <person name="Cros-Aarteil S."/>
            <person name="Calhoun S."/>
            <person name="Kuo A."/>
            <person name="Mondo S."/>
            <person name="Pangilinan J."/>
            <person name="Riley R."/>
            <person name="Labutti K."/>
            <person name="Andreopoulos B."/>
            <person name="Lipzen A."/>
            <person name="Chen C."/>
            <person name="Yanf M."/>
            <person name="Daum C."/>
            <person name="Ng V."/>
            <person name="Clum A."/>
            <person name="Steindorff A."/>
            <person name="Ohm R."/>
            <person name="Martin F."/>
            <person name="Silar P."/>
            <person name="Natvig D."/>
            <person name="Lalanne C."/>
            <person name="Gautier V."/>
            <person name="Ament-Velasquez S.L."/>
            <person name="Kruys A."/>
            <person name="Hutchinson M.I."/>
            <person name="Powell A.J."/>
            <person name="Barry K."/>
            <person name="Miller A.N."/>
            <person name="Grigoriev I.V."/>
            <person name="Debuchy R."/>
            <person name="Gladieux P."/>
            <person name="Thoren M.H."/>
            <person name="Johannesson H."/>
        </authorList>
    </citation>
    <scope>NUCLEOTIDE SEQUENCE</scope>
    <source>
        <strain evidence="2">CBS 314.62</strain>
    </source>
</reference>
<dbReference type="Proteomes" id="UP001270362">
    <property type="component" value="Unassembled WGS sequence"/>
</dbReference>
<evidence type="ECO:0000313" key="3">
    <source>
        <dbReference type="Proteomes" id="UP001270362"/>
    </source>
</evidence>
<comment type="caution">
    <text evidence="2">The sequence shown here is derived from an EMBL/GenBank/DDBJ whole genome shotgun (WGS) entry which is preliminary data.</text>
</comment>
<name>A0AAE0XK81_9PEZI</name>
<feature type="compositionally biased region" description="Polar residues" evidence="1">
    <location>
        <begin position="30"/>
        <end position="39"/>
    </location>
</feature>
<reference evidence="2" key="1">
    <citation type="journal article" date="2023" name="Mol. Phylogenet. Evol.">
        <title>Genome-scale phylogeny and comparative genomics of the fungal order Sordariales.</title>
        <authorList>
            <person name="Hensen N."/>
            <person name="Bonometti L."/>
            <person name="Westerberg I."/>
            <person name="Brannstrom I.O."/>
            <person name="Guillou S."/>
            <person name="Cros-Aarteil S."/>
            <person name="Calhoun S."/>
            <person name="Haridas S."/>
            <person name="Kuo A."/>
            <person name="Mondo S."/>
            <person name="Pangilinan J."/>
            <person name="Riley R."/>
            <person name="LaButti K."/>
            <person name="Andreopoulos B."/>
            <person name="Lipzen A."/>
            <person name="Chen C."/>
            <person name="Yan M."/>
            <person name="Daum C."/>
            <person name="Ng V."/>
            <person name="Clum A."/>
            <person name="Steindorff A."/>
            <person name="Ohm R.A."/>
            <person name="Martin F."/>
            <person name="Silar P."/>
            <person name="Natvig D.O."/>
            <person name="Lalanne C."/>
            <person name="Gautier V."/>
            <person name="Ament-Velasquez S.L."/>
            <person name="Kruys A."/>
            <person name="Hutchinson M.I."/>
            <person name="Powell A.J."/>
            <person name="Barry K."/>
            <person name="Miller A.N."/>
            <person name="Grigoriev I.V."/>
            <person name="Debuchy R."/>
            <person name="Gladieux P."/>
            <person name="Hiltunen Thoren M."/>
            <person name="Johannesson H."/>
        </authorList>
    </citation>
    <scope>NUCLEOTIDE SEQUENCE</scope>
    <source>
        <strain evidence="2">CBS 314.62</strain>
    </source>
</reference>
<accession>A0AAE0XK81</accession>
<dbReference type="AlphaFoldDB" id="A0AAE0XK81"/>
<keyword evidence="3" id="KW-1185">Reference proteome</keyword>
<gene>
    <name evidence="2" type="ORF">B0T22DRAFT_437543</name>
</gene>
<evidence type="ECO:0000313" key="2">
    <source>
        <dbReference type="EMBL" id="KAK3694462.1"/>
    </source>
</evidence>
<evidence type="ECO:0000256" key="1">
    <source>
        <dbReference type="SAM" id="MobiDB-lite"/>
    </source>
</evidence>
<protein>
    <submittedName>
        <fullName evidence="2">Uncharacterized protein</fullName>
    </submittedName>
</protein>
<feature type="region of interest" description="Disordered" evidence="1">
    <location>
        <begin position="14"/>
        <end position="43"/>
    </location>
</feature>
<sequence>MGLTSFFKITAPASQPAVHKKPQTKAPNKPAQQHTSTPAKPNLSLAPRLSAALLKEVLDRINCCFGHTRYVVGGLAALAAWGFAEDFPTHVTIHCPAGDMEILRTWASASGWVLHPKSRDMLGVPTSDRSVRTVSIKCVSEEAFAHMRSISAAFAREYFGAGIMDTNAHILTLPALLDQFSGLYADVLARSSRAAEDDGPLARSTARLIVWILRRLDNGGWDKPLMAQDVPRVVDLSFWVPFTARYPEAPALFASCGLVDLPLLVDVSEIGHDPQDERGEARHVAEQNREVVYSYDASGPFLYPFGPLSLASARG</sequence>
<dbReference type="EMBL" id="JAULSO010000001">
    <property type="protein sequence ID" value="KAK3694462.1"/>
    <property type="molecule type" value="Genomic_DNA"/>
</dbReference>
<organism evidence="2 3">
    <name type="scientific">Podospora appendiculata</name>
    <dbReference type="NCBI Taxonomy" id="314037"/>
    <lineage>
        <taxon>Eukaryota</taxon>
        <taxon>Fungi</taxon>
        <taxon>Dikarya</taxon>
        <taxon>Ascomycota</taxon>
        <taxon>Pezizomycotina</taxon>
        <taxon>Sordariomycetes</taxon>
        <taxon>Sordariomycetidae</taxon>
        <taxon>Sordariales</taxon>
        <taxon>Podosporaceae</taxon>
        <taxon>Podospora</taxon>
    </lineage>
</organism>
<proteinExistence type="predicted"/>